<dbReference type="RefSeq" id="WP_186923927.1">
    <property type="nucleotide sequence ID" value="NZ_JACOFW010000021.1"/>
</dbReference>
<reference evidence="1 2" key="1">
    <citation type="submission" date="2020-08" db="EMBL/GenBank/DDBJ databases">
        <title>Novel species isolated from subtropical streams in China.</title>
        <authorList>
            <person name="Lu H."/>
        </authorList>
    </citation>
    <scope>NUCLEOTIDE SEQUENCE [LARGE SCALE GENOMIC DNA]</scope>
    <source>
        <strain evidence="1 2">KACC 16656</strain>
    </source>
</reference>
<proteinExistence type="predicted"/>
<keyword evidence="2" id="KW-1185">Reference proteome</keyword>
<evidence type="ECO:0000313" key="1">
    <source>
        <dbReference type="EMBL" id="MBC3808857.1"/>
    </source>
</evidence>
<gene>
    <name evidence="1" type="ORF">H8K52_16065</name>
</gene>
<dbReference type="EMBL" id="JACOFW010000021">
    <property type="protein sequence ID" value="MBC3808857.1"/>
    <property type="molecule type" value="Genomic_DNA"/>
</dbReference>
<organism evidence="1 2">
    <name type="scientific">Undibacterium seohonense</name>
    <dbReference type="NCBI Taxonomy" id="1344950"/>
    <lineage>
        <taxon>Bacteria</taxon>
        <taxon>Pseudomonadati</taxon>
        <taxon>Pseudomonadota</taxon>
        <taxon>Betaproteobacteria</taxon>
        <taxon>Burkholderiales</taxon>
        <taxon>Oxalobacteraceae</taxon>
        <taxon>Undibacterium</taxon>
    </lineage>
</organism>
<accession>A0ABR6X7V3</accession>
<dbReference type="Proteomes" id="UP000648257">
    <property type="component" value="Unassembled WGS sequence"/>
</dbReference>
<evidence type="ECO:0000313" key="2">
    <source>
        <dbReference type="Proteomes" id="UP000648257"/>
    </source>
</evidence>
<name>A0ABR6X7V3_9BURK</name>
<sequence>MDLDALVAAISRTSSDPVVLKLAVLLSNWKDDEKNTEELEVIVERFIGYTWIESEMEHKKIYGLWSQFRDKAIHGIGRMTMNERLYFFSLLNRWDSAQTEEERMAIYAKLLANP</sequence>
<comment type="caution">
    <text evidence="1">The sequence shown here is derived from an EMBL/GenBank/DDBJ whole genome shotgun (WGS) entry which is preliminary data.</text>
</comment>
<evidence type="ECO:0008006" key="3">
    <source>
        <dbReference type="Google" id="ProtNLM"/>
    </source>
</evidence>
<protein>
    <recommendedName>
        <fullName evidence="3">Apea-like HEPN domain-containing protein</fullName>
    </recommendedName>
</protein>